<dbReference type="EMBL" id="CP003065">
    <property type="protein sequence ID" value="AEV67803.1"/>
    <property type="molecule type" value="Genomic_DNA"/>
</dbReference>
<gene>
    <name evidence="2" type="ordered locus">Clocl_1128</name>
</gene>
<dbReference type="Gene3D" id="2.40.10.220">
    <property type="entry name" value="predicted glycosyltransferase like domains"/>
    <property type="match status" value="1"/>
</dbReference>
<reference evidence="2 3" key="2">
    <citation type="journal article" date="2012" name="Stand. Genomic Sci.">
        <title>Complete Genome Sequence of Clostridium clariflavum DSM 19732.</title>
        <authorList>
            <person name="Izquierdo J.A."/>
            <person name="Goodwin L."/>
            <person name="Davenport K.W."/>
            <person name="Teshima H."/>
            <person name="Bruce D."/>
            <person name="Detter C."/>
            <person name="Tapia R."/>
            <person name="Han S."/>
            <person name="Land M."/>
            <person name="Hauser L."/>
            <person name="Jeffries C.D."/>
            <person name="Han J."/>
            <person name="Pitluck S."/>
            <person name="Nolan M."/>
            <person name="Chen A."/>
            <person name="Huntemann M."/>
            <person name="Mavromatis K."/>
            <person name="Mikhailova N."/>
            <person name="Liolios K."/>
            <person name="Woyke T."/>
            <person name="Lynd L.R."/>
        </authorList>
    </citation>
    <scope>NUCLEOTIDE SEQUENCE [LARGE SCALE GENOMIC DNA]</scope>
    <source>
        <strain evidence="3">DSM 19732 / NBRC 101661 / EBR45</strain>
    </source>
</reference>
<feature type="domain" description="PilZ" evidence="1">
    <location>
        <begin position="90"/>
        <end position="189"/>
    </location>
</feature>
<dbReference type="RefSeq" id="WP_014254421.1">
    <property type="nucleotide sequence ID" value="NC_016627.1"/>
</dbReference>
<dbReference type="GO" id="GO:0035438">
    <property type="term" value="F:cyclic-di-GMP binding"/>
    <property type="evidence" value="ECO:0007669"/>
    <property type="project" value="InterPro"/>
</dbReference>
<dbReference type="AlphaFoldDB" id="G8LY72"/>
<dbReference type="Pfam" id="PF07238">
    <property type="entry name" value="PilZ"/>
    <property type="match status" value="1"/>
</dbReference>
<organism evidence="2 3">
    <name type="scientific">Acetivibrio clariflavus (strain DSM 19732 / NBRC 101661 / EBR45)</name>
    <name type="common">Clostridium clariflavum</name>
    <dbReference type="NCBI Taxonomy" id="720554"/>
    <lineage>
        <taxon>Bacteria</taxon>
        <taxon>Bacillati</taxon>
        <taxon>Bacillota</taxon>
        <taxon>Clostridia</taxon>
        <taxon>Eubacteriales</taxon>
        <taxon>Oscillospiraceae</taxon>
        <taxon>Acetivibrio</taxon>
    </lineage>
</organism>
<evidence type="ECO:0000313" key="3">
    <source>
        <dbReference type="Proteomes" id="UP000005435"/>
    </source>
</evidence>
<name>G8LY72_ACECE</name>
<dbReference type="KEGG" id="ccl:Clocl_1128"/>
<keyword evidence="3" id="KW-1185">Reference proteome</keyword>
<dbReference type="eggNOG" id="ENOG5033PE1">
    <property type="taxonomic scope" value="Bacteria"/>
</dbReference>
<evidence type="ECO:0000259" key="1">
    <source>
        <dbReference type="Pfam" id="PF07238"/>
    </source>
</evidence>
<dbReference type="SUPFAM" id="SSF141371">
    <property type="entry name" value="PilZ domain-like"/>
    <property type="match status" value="1"/>
</dbReference>
<dbReference type="HOGENOM" id="CLU_110164_0_0_9"/>
<dbReference type="InterPro" id="IPR009875">
    <property type="entry name" value="PilZ_domain"/>
</dbReference>
<dbReference type="Proteomes" id="UP000005435">
    <property type="component" value="Chromosome"/>
</dbReference>
<evidence type="ECO:0000313" key="2">
    <source>
        <dbReference type="EMBL" id="AEV67803.1"/>
    </source>
</evidence>
<proteinExistence type="predicted"/>
<protein>
    <submittedName>
        <fullName evidence="2">PilZ domain-containing protein</fullName>
    </submittedName>
</protein>
<accession>G8LY72</accession>
<reference evidence="3" key="1">
    <citation type="submission" date="2011-12" db="EMBL/GenBank/DDBJ databases">
        <title>Complete sequence of Clostridium clariflavum DSM 19732.</title>
        <authorList>
            <consortium name="US DOE Joint Genome Institute"/>
            <person name="Lucas S."/>
            <person name="Han J."/>
            <person name="Lapidus A."/>
            <person name="Cheng J.-F."/>
            <person name="Goodwin L."/>
            <person name="Pitluck S."/>
            <person name="Peters L."/>
            <person name="Teshima H."/>
            <person name="Detter J.C."/>
            <person name="Han C."/>
            <person name="Tapia R."/>
            <person name="Land M."/>
            <person name="Hauser L."/>
            <person name="Kyrpides N."/>
            <person name="Ivanova N."/>
            <person name="Pagani I."/>
            <person name="Kitzmiller T."/>
            <person name="Lynd L."/>
            <person name="Izquierdo J."/>
            <person name="Woyke T."/>
        </authorList>
    </citation>
    <scope>NUCLEOTIDE SEQUENCE [LARGE SCALE GENOMIC DNA]</scope>
    <source>
        <strain evidence="3">DSM 19732 / NBRC 101661 / EBR45</strain>
    </source>
</reference>
<dbReference type="OrthoDB" id="2081956at2"/>
<sequence>MEIKAGDIVSVRHFSGTKLFKSLVLEYQNEIVKVRLLEDIALLNCSQGDPLVLGSESENEIYISSCTILNLNKDQNTIEMKIDSYETTTNKRLFVRFPVSLYAEARIGESQKKHLAIVKNISYSGMMIFSKADFPLYQELKFEIHAGSGIKINLKATVIRKVKEAYNFEYGLKIIYTDVHTPNLLKKYLMLLKKEQEESIKKFKELK</sequence>